<feature type="region of interest" description="Disordered" evidence="1">
    <location>
        <begin position="103"/>
        <end position="151"/>
    </location>
</feature>
<keyword evidence="2" id="KW-0732">Signal</keyword>
<dbReference type="EMBL" id="CDMY01000345">
    <property type="protein sequence ID" value="CEM03601.1"/>
    <property type="molecule type" value="Genomic_DNA"/>
</dbReference>
<name>A0A0G4EY01_VITBC</name>
<keyword evidence="4" id="KW-1185">Reference proteome</keyword>
<reference evidence="3 4" key="1">
    <citation type="submission" date="2014-11" db="EMBL/GenBank/DDBJ databases">
        <authorList>
            <person name="Zhu J."/>
            <person name="Qi W."/>
            <person name="Song R."/>
        </authorList>
    </citation>
    <scope>NUCLEOTIDE SEQUENCE [LARGE SCALE GENOMIC DNA]</scope>
</reference>
<evidence type="ECO:0000256" key="2">
    <source>
        <dbReference type="SAM" id="SignalP"/>
    </source>
</evidence>
<sequence length="403" mass="45408">MDSAGNLFCLILASWLLSATPHRSHRRRQSARQPITGEEDNKKDVYVLPGDEGEDDSHWNETHLGATSSSPSLPQRADDMEWLGLFADAREMDHMAYASSPGATIYDQEKPEEEPQTTPTPEIRKEEPPAPTRKPHTLPPPRPPPDDTVRGDGVYVIVRRWDAFEGSPDHRRVLTTFSHAQTAMAREPFPNCCVCVDSPEGEDQGIGGSGDAITRIPWKERHCVKVPRFVPFDEHSGPPVGRTGPGVRLFDGGPPMGRTGDCYHVCRVAFGSDHTWFYHSGQVQPQHYWKHDPQTGQPFNKCETAGRCMRHFLAMPVLDKSGRQRCRDPGDLIECPLCGQRDPKGKWYVRCDRLQSQRQVDDVYRLYERTGTPPPSGGIHVHDVVAFRYNLESECVWVLTQLV</sequence>
<dbReference type="PhylomeDB" id="A0A0G4EY01"/>
<accession>A0A0G4EY01</accession>
<dbReference type="VEuPathDB" id="CryptoDB:Vbra_8432"/>
<protein>
    <submittedName>
        <fullName evidence="3">Uncharacterized protein</fullName>
    </submittedName>
</protein>
<feature type="compositionally biased region" description="Pro residues" evidence="1">
    <location>
        <begin position="129"/>
        <end position="143"/>
    </location>
</feature>
<dbReference type="AlphaFoldDB" id="A0A0G4EY01"/>
<evidence type="ECO:0000313" key="4">
    <source>
        <dbReference type="Proteomes" id="UP000041254"/>
    </source>
</evidence>
<evidence type="ECO:0000256" key="1">
    <source>
        <dbReference type="SAM" id="MobiDB-lite"/>
    </source>
</evidence>
<organism evidence="3 4">
    <name type="scientific">Vitrella brassicaformis (strain CCMP3155)</name>
    <dbReference type="NCBI Taxonomy" id="1169540"/>
    <lineage>
        <taxon>Eukaryota</taxon>
        <taxon>Sar</taxon>
        <taxon>Alveolata</taxon>
        <taxon>Colpodellida</taxon>
        <taxon>Vitrellaceae</taxon>
        <taxon>Vitrella</taxon>
    </lineage>
</organism>
<feature type="chain" id="PRO_5005188337" evidence="2">
    <location>
        <begin position="20"/>
        <end position="403"/>
    </location>
</feature>
<evidence type="ECO:0000313" key="3">
    <source>
        <dbReference type="EMBL" id="CEM03601.1"/>
    </source>
</evidence>
<proteinExistence type="predicted"/>
<gene>
    <name evidence="3" type="ORF">Vbra_8432</name>
</gene>
<feature type="region of interest" description="Disordered" evidence="1">
    <location>
        <begin position="22"/>
        <end position="76"/>
    </location>
</feature>
<dbReference type="Proteomes" id="UP000041254">
    <property type="component" value="Unassembled WGS sequence"/>
</dbReference>
<dbReference type="InParanoid" id="A0A0G4EY01"/>
<feature type="signal peptide" evidence="2">
    <location>
        <begin position="1"/>
        <end position="19"/>
    </location>
</feature>